<dbReference type="InterPro" id="IPR000477">
    <property type="entry name" value="RT_dom"/>
</dbReference>
<name>A0AAV5L9Z7_9ROSI</name>
<feature type="domain" description="Reverse transcriptase" evidence="9">
    <location>
        <begin position="656"/>
        <end position="751"/>
    </location>
</feature>
<dbReference type="AlphaFoldDB" id="A0AAV5L9Z7"/>
<dbReference type="CDD" id="cd01647">
    <property type="entry name" value="RT_LTR"/>
    <property type="match status" value="1"/>
</dbReference>
<dbReference type="EC" id="2.7.7.49" evidence="1"/>
<keyword evidence="3" id="KW-0548">Nucleotidyltransferase</keyword>
<keyword evidence="2" id="KW-0808">Transferase</keyword>
<dbReference type="EMBL" id="BPVZ01000103">
    <property type="protein sequence ID" value="GKV33977.1"/>
    <property type="molecule type" value="Genomic_DNA"/>
</dbReference>
<dbReference type="InterPro" id="IPR043502">
    <property type="entry name" value="DNA/RNA_pol_sf"/>
</dbReference>
<dbReference type="FunFam" id="3.10.20.370:FF:000001">
    <property type="entry name" value="Retrovirus-related Pol polyprotein from transposon 17.6-like protein"/>
    <property type="match status" value="1"/>
</dbReference>
<dbReference type="GO" id="GO:0003964">
    <property type="term" value="F:RNA-directed DNA polymerase activity"/>
    <property type="evidence" value="ECO:0007669"/>
    <property type="project" value="UniProtKB-KW"/>
</dbReference>
<proteinExistence type="predicted"/>
<evidence type="ECO:0000256" key="3">
    <source>
        <dbReference type="ARBA" id="ARBA00022695"/>
    </source>
</evidence>
<reference evidence="13 14" key="1">
    <citation type="journal article" date="2021" name="Commun. Biol.">
        <title>The genome of Shorea leprosula (Dipterocarpaceae) highlights the ecological relevance of drought in aseasonal tropical rainforests.</title>
        <authorList>
            <person name="Ng K.K.S."/>
            <person name="Kobayashi M.J."/>
            <person name="Fawcett J.A."/>
            <person name="Hatakeyama M."/>
            <person name="Paape T."/>
            <person name="Ng C.H."/>
            <person name="Ang C.C."/>
            <person name="Tnah L.H."/>
            <person name="Lee C.T."/>
            <person name="Nishiyama T."/>
            <person name="Sese J."/>
            <person name="O'Brien M.J."/>
            <person name="Copetti D."/>
            <person name="Mohd Noor M.I."/>
            <person name="Ong R.C."/>
            <person name="Putra M."/>
            <person name="Sireger I.Z."/>
            <person name="Indrioko S."/>
            <person name="Kosugi Y."/>
            <person name="Izuno A."/>
            <person name="Isagi Y."/>
            <person name="Lee S.L."/>
            <person name="Shimizu K.K."/>
        </authorList>
    </citation>
    <scope>NUCLEOTIDE SEQUENCE [LARGE SCALE GENOMIC DNA]</scope>
    <source>
        <strain evidence="13">214</strain>
    </source>
</reference>
<dbReference type="InterPro" id="IPR012337">
    <property type="entry name" value="RNaseH-like_sf"/>
</dbReference>
<dbReference type="PANTHER" id="PTHR37984:SF5">
    <property type="entry name" value="PROTEIN NYNRIN-LIKE"/>
    <property type="match status" value="1"/>
</dbReference>
<keyword evidence="6" id="KW-0378">Hydrolase</keyword>
<feature type="domain" description="Retrotransposon gag" evidence="10">
    <location>
        <begin position="136"/>
        <end position="225"/>
    </location>
</feature>
<keyword evidence="4" id="KW-0540">Nuclease</keyword>
<dbReference type="InterPro" id="IPR036397">
    <property type="entry name" value="RNaseH_sf"/>
</dbReference>
<dbReference type="SUPFAM" id="SSF53098">
    <property type="entry name" value="Ribonuclease H-like"/>
    <property type="match status" value="1"/>
</dbReference>
<dbReference type="SUPFAM" id="SSF50630">
    <property type="entry name" value="Acid proteases"/>
    <property type="match status" value="1"/>
</dbReference>
<dbReference type="InterPro" id="IPR041588">
    <property type="entry name" value="Integrase_H2C2"/>
</dbReference>
<dbReference type="Proteomes" id="UP001054252">
    <property type="component" value="Unassembled WGS sequence"/>
</dbReference>
<evidence type="ECO:0000256" key="4">
    <source>
        <dbReference type="ARBA" id="ARBA00022722"/>
    </source>
</evidence>
<dbReference type="GO" id="GO:0003676">
    <property type="term" value="F:nucleic acid binding"/>
    <property type="evidence" value="ECO:0007669"/>
    <property type="project" value="InterPro"/>
</dbReference>
<evidence type="ECO:0000256" key="2">
    <source>
        <dbReference type="ARBA" id="ARBA00022679"/>
    </source>
</evidence>
<evidence type="ECO:0000259" key="9">
    <source>
        <dbReference type="Pfam" id="PF00078"/>
    </source>
</evidence>
<evidence type="ECO:0000256" key="1">
    <source>
        <dbReference type="ARBA" id="ARBA00012493"/>
    </source>
</evidence>
<evidence type="ECO:0000256" key="6">
    <source>
        <dbReference type="ARBA" id="ARBA00022801"/>
    </source>
</evidence>
<evidence type="ECO:0000256" key="7">
    <source>
        <dbReference type="ARBA" id="ARBA00022918"/>
    </source>
</evidence>
<feature type="domain" description="Integrase zinc-binding" evidence="12">
    <location>
        <begin position="960"/>
        <end position="1016"/>
    </location>
</feature>
<dbReference type="Gene3D" id="1.10.340.70">
    <property type="match status" value="1"/>
</dbReference>
<dbReference type="Gene3D" id="3.30.70.270">
    <property type="match status" value="1"/>
</dbReference>
<evidence type="ECO:0000256" key="5">
    <source>
        <dbReference type="ARBA" id="ARBA00022759"/>
    </source>
</evidence>
<dbReference type="InterPro" id="IPR043128">
    <property type="entry name" value="Rev_trsase/Diguanyl_cyclase"/>
</dbReference>
<dbReference type="InterPro" id="IPR050951">
    <property type="entry name" value="Retrovirus_Pol_polyprotein"/>
</dbReference>
<dbReference type="InterPro" id="IPR041373">
    <property type="entry name" value="RT_RNaseH"/>
</dbReference>
<gene>
    <name evidence="13" type="ORF">SLEP1_g42408</name>
</gene>
<dbReference type="Pfam" id="PF08284">
    <property type="entry name" value="RVP_2"/>
    <property type="match status" value="1"/>
</dbReference>
<dbReference type="InterPro" id="IPR005162">
    <property type="entry name" value="Retrotrans_gag_dom"/>
</dbReference>
<dbReference type="Pfam" id="PF00078">
    <property type="entry name" value="RVT_1"/>
    <property type="match status" value="1"/>
</dbReference>
<dbReference type="FunFam" id="3.10.10.10:FF:000002">
    <property type="entry name" value="Retrovirus-related Pol polyprotein from transposon 17.6-like protein"/>
    <property type="match status" value="1"/>
</dbReference>
<dbReference type="Gene3D" id="2.40.70.10">
    <property type="entry name" value="Acid Proteases"/>
    <property type="match status" value="1"/>
</dbReference>
<evidence type="ECO:0000259" key="12">
    <source>
        <dbReference type="Pfam" id="PF17921"/>
    </source>
</evidence>
<evidence type="ECO:0000313" key="14">
    <source>
        <dbReference type="Proteomes" id="UP001054252"/>
    </source>
</evidence>
<accession>A0AAV5L9Z7</accession>
<evidence type="ECO:0000259" key="11">
    <source>
        <dbReference type="Pfam" id="PF17917"/>
    </source>
</evidence>
<protein>
    <recommendedName>
        <fullName evidence="1">RNA-directed DNA polymerase</fullName>
        <ecNumber evidence="1">2.7.7.49</ecNumber>
    </recommendedName>
</protein>
<dbReference type="Gene3D" id="3.10.10.10">
    <property type="entry name" value="HIV Type 1 Reverse Transcriptase, subunit A, domain 1"/>
    <property type="match status" value="2"/>
</dbReference>
<dbReference type="CDD" id="cd00303">
    <property type="entry name" value="retropepsin_like"/>
    <property type="match status" value="1"/>
</dbReference>
<keyword evidence="8" id="KW-0175">Coiled coil</keyword>
<dbReference type="CDD" id="cd09274">
    <property type="entry name" value="RNase_HI_RT_Ty3"/>
    <property type="match status" value="1"/>
</dbReference>
<feature type="domain" description="Reverse transcriptase RNase H-like" evidence="11">
    <location>
        <begin position="773"/>
        <end position="872"/>
    </location>
</feature>
<dbReference type="Gene3D" id="3.10.20.370">
    <property type="match status" value="1"/>
</dbReference>
<organism evidence="13 14">
    <name type="scientific">Rubroshorea leprosula</name>
    <dbReference type="NCBI Taxonomy" id="152421"/>
    <lineage>
        <taxon>Eukaryota</taxon>
        <taxon>Viridiplantae</taxon>
        <taxon>Streptophyta</taxon>
        <taxon>Embryophyta</taxon>
        <taxon>Tracheophyta</taxon>
        <taxon>Spermatophyta</taxon>
        <taxon>Magnoliopsida</taxon>
        <taxon>eudicotyledons</taxon>
        <taxon>Gunneridae</taxon>
        <taxon>Pentapetalae</taxon>
        <taxon>rosids</taxon>
        <taxon>malvids</taxon>
        <taxon>Malvales</taxon>
        <taxon>Dipterocarpaceae</taxon>
        <taxon>Rubroshorea</taxon>
    </lineage>
</organism>
<evidence type="ECO:0000259" key="10">
    <source>
        <dbReference type="Pfam" id="PF03732"/>
    </source>
</evidence>
<dbReference type="Pfam" id="PF03732">
    <property type="entry name" value="Retrotrans_gag"/>
    <property type="match status" value="1"/>
</dbReference>
<dbReference type="InterPro" id="IPR021109">
    <property type="entry name" value="Peptidase_aspartic_dom_sf"/>
</dbReference>
<dbReference type="Pfam" id="PF17917">
    <property type="entry name" value="RT_RNaseH"/>
    <property type="match status" value="1"/>
</dbReference>
<dbReference type="Pfam" id="PF17921">
    <property type="entry name" value="Integrase_H2C2"/>
    <property type="match status" value="1"/>
</dbReference>
<evidence type="ECO:0000313" key="13">
    <source>
        <dbReference type="EMBL" id="GKV33977.1"/>
    </source>
</evidence>
<sequence>MATQELRREFAEFQKKHDADIANIDNTLKAQVENMNALREELAKLVQIINTGKLSSPVVAQTSQGQTQQPTCTHQTCCSVKFPESSNTIDPIASLTKFGKVDFPSYDGIENFRGWLYKCNRFFKAHNILDENKVEIASMYLSGDAIIWHECYMQDKMTFSDWRDYIFDMSLRFGEGEMQDPIILWKNLNQTCSVNDYQRDFEKIRSRVKCSEKQAMAMFVGGLKEELQHPVACYNPKSVVEAYSIAKQQELSINSIIRITKNLSLNPRNLPPLPPLTSNIQKLPQYTNPNSYHNFPRPPPFTPQNSSLISSMAKTQNKTKNTRTLTEVEMEDKKRKGLCFLCDEKYTPGHRCAKKGLYNLEIQATDEEIDVENDEMEETQSLNQLSTIEPRISIHPLTGEQAYNTLKVIGFVKKRPILILIDSGSTHNFLDVRLAKKLDCITDRVKPYQVNMADGNQIKRAEWCKSFEWKVQNLVFSTEVLLLPLSEYDLILGIQWLEPLGKVLWDFSKRTLQFMYQGQMVQLDAAPSPQLKWIESDQMIYTLRKEDCSEKSKFFLVQMLLEGYSDVFSELDALPPARTLDHQITLKARTEPISIRPYRYPVVQKDVMEKLVKEMLESGFIRSSTSPFSSPVVLVKKKDGTWRMCVDYRELNKATIRMKESNIHKTAFRTHQGHYEFLVMPFGLINAPSTFQSVMNDAFRQFLRKFVLVFFDDILVYSRTWEQHLQHLQLVLQTLMDNTFYAKQTKISAMQAWPVPKSVKELKGFLGLTGLPDFQEEFIIKTDASGTGVGAVLMQKGHPIAFLSKALAAKHQGLSTYEKELLALVMAVTKWRPYLVGRHFVIKTDHHSLKYLLEQRIATPAQQKWLSKLLGYDYEISYKKGAENHVADALSRITSHEVSLRAMSMVTTDFLEEIQSSWVHDDKLQSLIQEIQKTPPFYPKYSFVDQQLRRKRKLMVGNTDNLKQKLIAMIHAGALGGHSGAEVTMRKLVAIFYWKKMKKDVCKFVRGCDICQKNKYETLNPAGLLQPLPIPLRVWDEVSMDFIEGLPNSMGHTVILVIVDKLSKYAHFLALSHPYTTIKIAQLYLVNIVITRFFIQLI</sequence>
<dbReference type="GO" id="GO:0016787">
    <property type="term" value="F:hydrolase activity"/>
    <property type="evidence" value="ECO:0007669"/>
    <property type="project" value="UniProtKB-KW"/>
</dbReference>
<keyword evidence="7" id="KW-0695">RNA-directed DNA polymerase</keyword>
<feature type="coiled-coil region" evidence="8">
    <location>
        <begin position="21"/>
        <end position="48"/>
    </location>
</feature>
<dbReference type="SUPFAM" id="SSF56672">
    <property type="entry name" value="DNA/RNA polymerases"/>
    <property type="match status" value="1"/>
</dbReference>
<dbReference type="GO" id="GO:0004519">
    <property type="term" value="F:endonuclease activity"/>
    <property type="evidence" value="ECO:0007669"/>
    <property type="project" value="UniProtKB-KW"/>
</dbReference>
<dbReference type="PANTHER" id="PTHR37984">
    <property type="entry name" value="PROTEIN CBG26694"/>
    <property type="match status" value="1"/>
</dbReference>
<dbReference type="Gene3D" id="3.30.420.10">
    <property type="entry name" value="Ribonuclease H-like superfamily/Ribonuclease H"/>
    <property type="match status" value="1"/>
</dbReference>
<keyword evidence="14" id="KW-1185">Reference proteome</keyword>
<evidence type="ECO:0000256" key="8">
    <source>
        <dbReference type="SAM" id="Coils"/>
    </source>
</evidence>
<keyword evidence="5" id="KW-0255">Endonuclease</keyword>
<comment type="caution">
    <text evidence="13">The sequence shown here is derived from an EMBL/GenBank/DDBJ whole genome shotgun (WGS) entry which is preliminary data.</text>
</comment>